<dbReference type="Pfam" id="PF01569">
    <property type="entry name" value="PAP2"/>
    <property type="match status" value="1"/>
</dbReference>
<sequence>MNYELFQLINRWAEHYALLDRIMIFIADNAQLIFAVILVLMWFSSKQHDLRERNQRTALYAAICSLLALSCNLVINNVYWHPRPFVDHTVHQLIPHSASESSFASDHAILAFSIAIVMAMQNHKWKYIVLGFAILTAVSRVFVGVHYPADVAGGAILALLTSLLVMKSKNILEPIIQLVFRLYAKIASCLPFFQQYTVYRYDQKKNV</sequence>
<feature type="transmembrane region" description="Helical" evidence="1">
    <location>
        <begin position="57"/>
        <end position="81"/>
    </location>
</feature>
<feature type="transmembrane region" description="Helical" evidence="1">
    <location>
        <begin position="149"/>
        <end position="166"/>
    </location>
</feature>
<name>A0ABV9Q4K5_9BACL</name>
<keyword evidence="4" id="KW-1185">Reference proteome</keyword>
<evidence type="ECO:0000259" key="2">
    <source>
        <dbReference type="SMART" id="SM00014"/>
    </source>
</evidence>
<dbReference type="InterPro" id="IPR033879">
    <property type="entry name" value="UPP_Pase"/>
</dbReference>
<evidence type="ECO:0000256" key="1">
    <source>
        <dbReference type="SAM" id="Phobius"/>
    </source>
</evidence>
<dbReference type="PANTHER" id="PTHR14969">
    <property type="entry name" value="SPHINGOSINE-1-PHOSPHATE PHOSPHOHYDROLASE"/>
    <property type="match status" value="1"/>
</dbReference>
<organism evidence="3 4">
    <name type="scientific">Effusibacillus consociatus</name>
    <dbReference type="NCBI Taxonomy" id="1117041"/>
    <lineage>
        <taxon>Bacteria</taxon>
        <taxon>Bacillati</taxon>
        <taxon>Bacillota</taxon>
        <taxon>Bacilli</taxon>
        <taxon>Bacillales</taxon>
        <taxon>Alicyclobacillaceae</taxon>
        <taxon>Effusibacillus</taxon>
    </lineage>
</organism>
<feature type="transmembrane region" description="Helical" evidence="1">
    <location>
        <begin position="22"/>
        <end position="45"/>
    </location>
</feature>
<keyword evidence="1" id="KW-0812">Transmembrane</keyword>
<feature type="transmembrane region" description="Helical" evidence="1">
    <location>
        <begin position="127"/>
        <end position="143"/>
    </location>
</feature>
<gene>
    <name evidence="3" type="ORF">ACFO8Q_12570</name>
</gene>
<proteinExistence type="predicted"/>
<dbReference type="EMBL" id="JBHSHC010000097">
    <property type="protein sequence ID" value="MFC4768182.1"/>
    <property type="molecule type" value="Genomic_DNA"/>
</dbReference>
<dbReference type="Proteomes" id="UP001596002">
    <property type="component" value="Unassembled WGS sequence"/>
</dbReference>
<feature type="domain" description="Phosphatidic acid phosphatase type 2/haloperoxidase" evidence="2">
    <location>
        <begin position="58"/>
        <end position="166"/>
    </location>
</feature>
<accession>A0ABV9Q4K5</accession>
<evidence type="ECO:0000313" key="3">
    <source>
        <dbReference type="EMBL" id="MFC4768182.1"/>
    </source>
</evidence>
<dbReference type="InterPro" id="IPR036938">
    <property type="entry name" value="PAP2/HPO_sf"/>
</dbReference>
<dbReference type="SMART" id="SM00014">
    <property type="entry name" value="acidPPc"/>
    <property type="match status" value="1"/>
</dbReference>
<protein>
    <submittedName>
        <fullName evidence="3">Undecaprenyl-diphosphatase</fullName>
    </submittedName>
</protein>
<evidence type="ECO:0000313" key="4">
    <source>
        <dbReference type="Proteomes" id="UP001596002"/>
    </source>
</evidence>
<dbReference type="InterPro" id="IPR000326">
    <property type="entry name" value="PAP2/HPO"/>
</dbReference>
<keyword evidence="1" id="KW-0472">Membrane</keyword>
<dbReference type="RefSeq" id="WP_380026112.1">
    <property type="nucleotide sequence ID" value="NZ_JBHSHC010000097.1"/>
</dbReference>
<dbReference type="Gene3D" id="1.20.144.10">
    <property type="entry name" value="Phosphatidic acid phosphatase type 2/haloperoxidase"/>
    <property type="match status" value="1"/>
</dbReference>
<dbReference type="PANTHER" id="PTHR14969:SF58">
    <property type="entry name" value="UNDECAPRENYL-DIPHOSPHATASE BCRC"/>
    <property type="match status" value="1"/>
</dbReference>
<dbReference type="CDD" id="cd03385">
    <property type="entry name" value="PAP2_BcrC_like"/>
    <property type="match status" value="1"/>
</dbReference>
<reference evidence="4" key="1">
    <citation type="journal article" date="2019" name="Int. J. Syst. Evol. Microbiol.">
        <title>The Global Catalogue of Microorganisms (GCM) 10K type strain sequencing project: providing services to taxonomists for standard genome sequencing and annotation.</title>
        <authorList>
            <consortium name="The Broad Institute Genomics Platform"/>
            <consortium name="The Broad Institute Genome Sequencing Center for Infectious Disease"/>
            <person name="Wu L."/>
            <person name="Ma J."/>
        </authorList>
    </citation>
    <scope>NUCLEOTIDE SEQUENCE [LARGE SCALE GENOMIC DNA]</scope>
    <source>
        <strain evidence="4">WYCCWR 12678</strain>
    </source>
</reference>
<comment type="caution">
    <text evidence="3">The sequence shown here is derived from an EMBL/GenBank/DDBJ whole genome shotgun (WGS) entry which is preliminary data.</text>
</comment>
<keyword evidence="1" id="KW-1133">Transmembrane helix</keyword>
<dbReference type="SUPFAM" id="SSF48317">
    <property type="entry name" value="Acid phosphatase/Vanadium-dependent haloperoxidase"/>
    <property type="match status" value="1"/>
</dbReference>